<evidence type="ECO:0000313" key="8">
    <source>
        <dbReference type="EMBL" id="PIG84018.1"/>
    </source>
</evidence>
<evidence type="ECO:0000256" key="4">
    <source>
        <dbReference type="ARBA" id="ARBA00023002"/>
    </source>
</evidence>
<reference evidence="7" key="2">
    <citation type="submission" date="2019-04" db="EMBL/GenBank/DDBJ databases">
        <title>Friends and foes A comparative genomics study of 23 Aspergillus species from section Flavi.</title>
        <authorList>
            <consortium name="DOE Joint Genome Institute"/>
            <person name="Kjaerbolling I."/>
            <person name="Vesth T."/>
            <person name="Frisvad J.C."/>
            <person name="Nybo J.L."/>
            <person name="Theobald S."/>
            <person name="Kildgaard S."/>
            <person name="Isbrandt T."/>
            <person name="Kuo A."/>
            <person name="Sato A."/>
            <person name="Lyhne E.K."/>
            <person name="Kogle M.E."/>
            <person name="Wiebenga A."/>
            <person name="Kun R.S."/>
            <person name="Lubbers R.J."/>
            <person name="Makela M.R."/>
            <person name="Barry K."/>
            <person name="Chovatia M."/>
            <person name="Clum A."/>
            <person name="Daum C."/>
            <person name="Haridas S."/>
            <person name="He G."/>
            <person name="LaButti K."/>
            <person name="Lipzen A."/>
            <person name="Mondo S."/>
            <person name="Riley R."/>
            <person name="Salamov A."/>
            <person name="Simmons B.A."/>
            <person name="Magnuson J.K."/>
            <person name="Henrissat B."/>
            <person name="Mortensen U.H."/>
            <person name="Larsen T.O."/>
            <person name="Devries R.P."/>
            <person name="Grigoriev I.V."/>
            <person name="Machida M."/>
            <person name="Baker S.E."/>
            <person name="Andersen M.R."/>
        </authorList>
    </citation>
    <scope>NUCLEOTIDE SEQUENCE</scope>
    <source>
        <strain evidence="7">CBS 117612</strain>
    </source>
</reference>
<dbReference type="InterPro" id="IPR036188">
    <property type="entry name" value="FAD/NAD-bd_sf"/>
</dbReference>
<evidence type="ECO:0000256" key="5">
    <source>
        <dbReference type="ARBA" id="ARBA00023033"/>
    </source>
</evidence>
<protein>
    <recommendedName>
        <fullName evidence="6">FAD-binding domain-containing protein</fullName>
    </recommendedName>
</protein>
<dbReference type="InterPro" id="IPR050493">
    <property type="entry name" value="FAD-dep_Monooxygenase_BioMet"/>
</dbReference>
<dbReference type="STRING" id="656916.A0A2G7FTR1"/>
<dbReference type="PANTHER" id="PTHR13789:SF236">
    <property type="entry name" value="MONOOXYGENASE, PUTATIVE (AFU_ORTHOLOGUE AFUA_6G12060)-RELATED"/>
    <property type="match status" value="1"/>
</dbReference>
<evidence type="ECO:0000256" key="2">
    <source>
        <dbReference type="ARBA" id="ARBA00022630"/>
    </source>
</evidence>
<dbReference type="OrthoDB" id="16820at2759"/>
<evidence type="ECO:0000256" key="1">
    <source>
        <dbReference type="ARBA" id="ARBA00007992"/>
    </source>
</evidence>
<dbReference type="Pfam" id="PF01494">
    <property type="entry name" value="FAD_binding_3"/>
    <property type="match status" value="1"/>
</dbReference>
<dbReference type="SUPFAM" id="SSF51905">
    <property type="entry name" value="FAD/NAD(P)-binding domain"/>
    <property type="match status" value="1"/>
</dbReference>
<dbReference type="PRINTS" id="PR00420">
    <property type="entry name" value="RNGMNOXGNASE"/>
</dbReference>
<keyword evidence="9" id="KW-1185">Reference proteome</keyword>
<evidence type="ECO:0000259" key="6">
    <source>
        <dbReference type="Pfam" id="PF01494"/>
    </source>
</evidence>
<proteinExistence type="inferred from homology"/>
<dbReference type="Gene3D" id="3.50.50.60">
    <property type="entry name" value="FAD/NAD(P)-binding domain"/>
    <property type="match status" value="1"/>
</dbReference>
<dbReference type="Proteomes" id="UP000325558">
    <property type="component" value="Unassembled WGS sequence"/>
</dbReference>
<keyword evidence="3" id="KW-0274">FAD</keyword>
<dbReference type="PANTHER" id="PTHR13789">
    <property type="entry name" value="MONOOXYGENASE"/>
    <property type="match status" value="1"/>
</dbReference>
<dbReference type="InterPro" id="IPR002938">
    <property type="entry name" value="FAD-bd"/>
</dbReference>
<name>A0A2G7FTR1_9EURO</name>
<evidence type="ECO:0000256" key="3">
    <source>
        <dbReference type="ARBA" id="ARBA00022827"/>
    </source>
</evidence>
<keyword evidence="5" id="KW-0503">Monooxygenase</keyword>
<feature type="domain" description="FAD-binding" evidence="6">
    <location>
        <begin position="20"/>
        <end position="350"/>
    </location>
</feature>
<dbReference type="EMBL" id="ML737117">
    <property type="protein sequence ID" value="KAE8346094.1"/>
    <property type="molecule type" value="Genomic_DNA"/>
</dbReference>
<comment type="similarity">
    <text evidence="1">Belongs to the paxM FAD-dependent monooxygenase family.</text>
</comment>
<organism evidence="8 9">
    <name type="scientific">Aspergillus arachidicola</name>
    <dbReference type="NCBI Taxonomy" id="656916"/>
    <lineage>
        <taxon>Eukaryota</taxon>
        <taxon>Fungi</taxon>
        <taxon>Dikarya</taxon>
        <taxon>Ascomycota</taxon>
        <taxon>Pezizomycotina</taxon>
        <taxon>Eurotiomycetes</taxon>
        <taxon>Eurotiomycetidae</taxon>
        <taxon>Eurotiales</taxon>
        <taxon>Aspergillaceae</taxon>
        <taxon>Aspergillus</taxon>
        <taxon>Aspergillus subgen. Circumdati</taxon>
    </lineage>
</organism>
<evidence type="ECO:0000313" key="9">
    <source>
        <dbReference type="Proteomes" id="UP000231358"/>
    </source>
</evidence>
<evidence type="ECO:0000313" key="7">
    <source>
        <dbReference type="EMBL" id="KAE8346094.1"/>
    </source>
</evidence>
<dbReference type="Proteomes" id="UP000231358">
    <property type="component" value="Unassembled WGS sequence"/>
</dbReference>
<dbReference type="GO" id="GO:0004497">
    <property type="term" value="F:monooxygenase activity"/>
    <property type="evidence" value="ECO:0007669"/>
    <property type="project" value="UniProtKB-KW"/>
</dbReference>
<dbReference type="GO" id="GO:0071949">
    <property type="term" value="F:FAD binding"/>
    <property type="evidence" value="ECO:0007669"/>
    <property type="project" value="InterPro"/>
</dbReference>
<keyword evidence="2" id="KW-0285">Flavoprotein</keyword>
<dbReference type="EMBL" id="NEXV01000414">
    <property type="protein sequence ID" value="PIG84018.1"/>
    <property type="molecule type" value="Genomic_DNA"/>
</dbReference>
<sequence>MTKIEAITEASSSPGPSGITVIIVGLGISGLAAAIECHRRGHAVIGFEKKPDTNQFGDLLGISGNGARVLERWNNRPILDMFGDDDVCRVSTMNICDEAGNLLHAIPYDPHDPVQGNVVRRSGLLDMLYREAFSLGLDLRFGVRVEEYWEADSGAGVVVRGERIRGDCVIASDGVHSKARRFITDQDITLVEGGVAYRSIFRKEDIAGPPDAQMLLSKSQGQDFWTTYIGNNTMVAIGTAGKGEYVVWTCVARGRVSVDSEAWMQPATVSPALEYIADWPARDRIAPILLGTPPQSCFNHTLLTAEPLKRWVSSSGRMILIGDAAHPLLPTLGQGANQGIEDAAVVAICLELCGKNNIPLALRATEKLRHPRASLIQKLAIEISNNFMESGGGGGAFKGQGISQEPWIFNHDCIRHAYEEFPKAAMSVTHGTPYTPTNIPILCHDTSGSR</sequence>
<gene>
    <name evidence="8" type="ORF">AARAC_006323</name>
    <name evidence="7" type="ORF">BDV24DRAFT_158891</name>
</gene>
<keyword evidence="4" id="KW-0560">Oxidoreductase</keyword>
<reference evidence="8 9" key="1">
    <citation type="submission" date="2017-05" db="EMBL/GenBank/DDBJ databases">
        <title>Genome sequence for an aflatoxigenic pathogen of Argentinian peanut, Aspergillus arachidicola.</title>
        <authorList>
            <person name="Moore G."/>
            <person name="Beltz S.B."/>
            <person name="Mack B.M."/>
        </authorList>
    </citation>
    <scope>NUCLEOTIDE SEQUENCE [LARGE SCALE GENOMIC DNA]</scope>
    <source>
        <strain evidence="8 9">CBS 117610</strain>
    </source>
</reference>
<dbReference type="AlphaFoldDB" id="A0A2G7FTR1"/>
<accession>A0A2G7FTR1</accession>